<keyword evidence="3" id="KW-1185">Reference proteome</keyword>
<accession>A0A4S4LL34</accession>
<reference evidence="2 3" key="1">
    <citation type="submission" date="2019-02" db="EMBL/GenBank/DDBJ databases">
        <title>Genome sequencing of the rare red list fungi Phellinidium pouzarii.</title>
        <authorList>
            <person name="Buettner E."/>
            <person name="Kellner H."/>
        </authorList>
    </citation>
    <scope>NUCLEOTIDE SEQUENCE [LARGE SCALE GENOMIC DNA]</scope>
    <source>
        <strain evidence="2 3">DSM 108285</strain>
    </source>
</reference>
<proteinExistence type="predicted"/>
<dbReference type="PANTHER" id="PTHR48049">
    <property type="entry name" value="GLYCOSYLTRANSFERASE"/>
    <property type="match status" value="1"/>
</dbReference>
<evidence type="ECO:0000313" key="3">
    <source>
        <dbReference type="Proteomes" id="UP000308199"/>
    </source>
</evidence>
<sequence length="440" mass="48918">MIVQLRPIYVTFFTAFCFVDKVLDELARHLPEEHERRALIRVAGLPIPPNPFDVNTEPWRLAFIDKYKSLCASEPIASASGSEHVYAYEAILAPQLVILDFFIYQAMGAIRAISGTSVPIYAWEIKGELLELPGIPPMYDYEFGAQILADDINLALHSQYCHRMFSECDGIIHSSNRAYEGPALDVLQEWFGSRPTFATGPLCTPADAASLAREKAQSPVASEVEVFLHSALDKFGPNSVVYFSFGTVCWCIEPEKIWTILDVLMELGIPFVFSHASPAAIIPEEMKAKVKASGLGFLAPWLPQEEILHHAACGWFLTHCGQNSVMEAFVEGVPLICWPFDADEPVNAANISVTLDVGYELMEVRNGPGKGPIHRLGGRTPEGTVDAVRREAIEVFTKARGEDGRVKRANVQRLREIFAHHWEEGGAGWTELKRLTDILH</sequence>
<dbReference type="Proteomes" id="UP000308199">
    <property type="component" value="Unassembled WGS sequence"/>
</dbReference>
<evidence type="ECO:0000313" key="2">
    <source>
        <dbReference type="EMBL" id="THH12091.1"/>
    </source>
</evidence>
<dbReference type="OrthoDB" id="5835829at2759"/>
<keyword evidence="1" id="KW-0808">Transferase</keyword>
<dbReference type="InterPro" id="IPR002213">
    <property type="entry name" value="UDP_glucos_trans"/>
</dbReference>
<dbReference type="Gene3D" id="3.40.50.2000">
    <property type="entry name" value="Glycogen Phosphorylase B"/>
    <property type="match status" value="2"/>
</dbReference>
<protein>
    <recommendedName>
        <fullName evidence="4">UDP-glycosyltransferases domain-containing protein</fullName>
    </recommendedName>
</protein>
<evidence type="ECO:0008006" key="4">
    <source>
        <dbReference type="Google" id="ProtNLM"/>
    </source>
</evidence>
<comment type="caution">
    <text evidence="2">The sequence shown here is derived from an EMBL/GenBank/DDBJ whole genome shotgun (WGS) entry which is preliminary data.</text>
</comment>
<gene>
    <name evidence="2" type="ORF">EW145_g231</name>
</gene>
<name>A0A4S4LL34_9AGAM</name>
<dbReference type="EMBL" id="SGPK01000004">
    <property type="protein sequence ID" value="THH12091.1"/>
    <property type="molecule type" value="Genomic_DNA"/>
</dbReference>
<dbReference type="Pfam" id="PF00201">
    <property type="entry name" value="UDPGT"/>
    <property type="match status" value="1"/>
</dbReference>
<dbReference type="GO" id="GO:0035251">
    <property type="term" value="F:UDP-glucosyltransferase activity"/>
    <property type="evidence" value="ECO:0007669"/>
    <property type="project" value="InterPro"/>
</dbReference>
<dbReference type="CDD" id="cd03784">
    <property type="entry name" value="GT1_Gtf-like"/>
    <property type="match status" value="1"/>
</dbReference>
<evidence type="ECO:0000256" key="1">
    <source>
        <dbReference type="ARBA" id="ARBA00022679"/>
    </source>
</evidence>
<dbReference type="InterPro" id="IPR050481">
    <property type="entry name" value="UDP-glycosyltransf_plant"/>
</dbReference>
<dbReference type="SUPFAM" id="SSF53756">
    <property type="entry name" value="UDP-Glycosyltransferase/glycogen phosphorylase"/>
    <property type="match status" value="1"/>
</dbReference>
<organism evidence="2 3">
    <name type="scientific">Phellinidium pouzarii</name>
    <dbReference type="NCBI Taxonomy" id="167371"/>
    <lineage>
        <taxon>Eukaryota</taxon>
        <taxon>Fungi</taxon>
        <taxon>Dikarya</taxon>
        <taxon>Basidiomycota</taxon>
        <taxon>Agaricomycotina</taxon>
        <taxon>Agaricomycetes</taxon>
        <taxon>Hymenochaetales</taxon>
        <taxon>Hymenochaetaceae</taxon>
        <taxon>Phellinidium</taxon>
    </lineage>
</organism>
<dbReference type="PANTHER" id="PTHR48049:SF132">
    <property type="entry name" value="GLYCOSYLTRANSFERASE"/>
    <property type="match status" value="1"/>
</dbReference>
<dbReference type="AlphaFoldDB" id="A0A4S4LL34"/>